<keyword evidence="1" id="KW-1133">Transmembrane helix</keyword>
<evidence type="ECO:0000313" key="4">
    <source>
        <dbReference type="Proteomes" id="UP000886523"/>
    </source>
</evidence>
<keyword evidence="1" id="KW-0812">Transmembrane</keyword>
<dbReference type="PANTHER" id="PTHR45662:SF2">
    <property type="entry name" value="PHOSPHATIDYLINOSITOL-3-PHOSPHATASE SAC1"/>
    <property type="match status" value="1"/>
</dbReference>
<evidence type="ECO:0000259" key="2">
    <source>
        <dbReference type="PROSITE" id="PS50275"/>
    </source>
</evidence>
<proteinExistence type="predicted"/>
<feature type="transmembrane region" description="Helical" evidence="1">
    <location>
        <begin position="553"/>
        <end position="571"/>
    </location>
</feature>
<dbReference type="GO" id="GO:0043812">
    <property type="term" value="F:phosphatidylinositol-4-phosphate phosphatase activity"/>
    <property type="evidence" value="ECO:0007669"/>
    <property type="project" value="TreeGrafter"/>
</dbReference>
<feature type="transmembrane region" description="Helical" evidence="1">
    <location>
        <begin position="577"/>
        <end position="596"/>
    </location>
</feature>
<dbReference type="InterPro" id="IPR002013">
    <property type="entry name" value="SAC_dom"/>
</dbReference>
<name>A0A9P6AWA4_9AGAM</name>
<dbReference type="Proteomes" id="UP000886523">
    <property type="component" value="Unassembled WGS sequence"/>
</dbReference>
<dbReference type="PROSITE" id="PS50275">
    <property type="entry name" value="SAC"/>
    <property type="match status" value="1"/>
</dbReference>
<organism evidence="3 4">
    <name type="scientific">Hydnum rufescens UP504</name>
    <dbReference type="NCBI Taxonomy" id="1448309"/>
    <lineage>
        <taxon>Eukaryota</taxon>
        <taxon>Fungi</taxon>
        <taxon>Dikarya</taxon>
        <taxon>Basidiomycota</taxon>
        <taxon>Agaricomycotina</taxon>
        <taxon>Agaricomycetes</taxon>
        <taxon>Cantharellales</taxon>
        <taxon>Hydnaceae</taxon>
        <taxon>Hydnum</taxon>
    </lineage>
</organism>
<accession>A0A9P6AWA4</accession>
<dbReference type="EMBL" id="MU128976">
    <property type="protein sequence ID" value="KAF9513163.1"/>
    <property type="molecule type" value="Genomic_DNA"/>
</dbReference>
<feature type="domain" description="SAC" evidence="2">
    <location>
        <begin position="132"/>
        <end position="476"/>
    </location>
</feature>
<keyword evidence="1" id="KW-0472">Membrane</keyword>
<gene>
    <name evidence="3" type="ORF">BS47DRAFT_1372595</name>
</gene>
<dbReference type="AlphaFoldDB" id="A0A9P6AWA4"/>
<dbReference type="GO" id="GO:0046856">
    <property type="term" value="P:phosphatidylinositol dephosphorylation"/>
    <property type="evidence" value="ECO:0007669"/>
    <property type="project" value="TreeGrafter"/>
</dbReference>
<evidence type="ECO:0000313" key="3">
    <source>
        <dbReference type="EMBL" id="KAF9513163.1"/>
    </source>
</evidence>
<comment type="caution">
    <text evidence="3">The sequence shown here is derived from an EMBL/GenBank/DDBJ whole genome shotgun (WGS) entry which is preliminary data.</text>
</comment>
<sequence>MARESSVLHETLNLYVTPDLYTFEPADPSGNRDAVSKSLTINRLTGDILLNDWDVAAPSKSFRALTVYGIVGLLTLSTTDFLVLITGRSPARGRMNGHTIYLATEFRVLPVATPLRNSLVEHPVEKHLVDLVEHHLASSVLWFSYGWDLTRTLQAQTVNPNEGRPLWQTADDRFFWNKFLQSRFIDITTSNPDQDLSRYILPIIYGSFDIRQTHIGRIPFNFVLISRRSRYRAGTRYFTRGIDDQGHVANFNETEQIIFIDEEGDNDKVAGTTRMSFVQTRGSVPVYWAEINNLRYKPDLQVMDRSDTPSALRLHLMDQIRTYGSQVLVNLVKQKGHEKPIKEAYERRLAECKIDNVHYEYWDFATETKGMKFEKVKILVDRLDDHVQDLGYFHQKADSPVPIKLQKGVIRSNCMDCLDRTNVVQCAFAKRVLSQQLHKIGVLGEKEQVDDHEEFMGVFRNVWADHADYVSKAYSGTGALKTDYTRTGTRTKQGLLQDGQNSMVRYIKNNYFDGDRQDAFDLFTGAWVPRRGPATSLSLVIDSRPLITRSMPYTLLFSLFMIFAGLSLPRASNYSLFYYNVFWTFFAVISLFYILGHGVEYVAWPRLNPPIEIILYEGPGFKSGPKGKGFRIPFGLDQKIFTGGLRIGGKYSYQHRKPAEEMEMGLKKRVD</sequence>
<dbReference type="GO" id="GO:0005783">
    <property type="term" value="C:endoplasmic reticulum"/>
    <property type="evidence" value="ECO:0007669"/>
    <property type="project" value="TreeGrafter"/>
</dbReference>
<feature type="transmembrane region" description="Helical" evidence="1">
    <location>
        <begin position="65"/>
        <end position="85"/>
    </location>
</feature>
<dbReference type="PANTHER" id="PTHR45662">
    <property type="entry name" value="PHOSPHATIDYLINOSITIDE PHOSPHATASE SAC1"/>
    <property type="match status" value="1"/>
</dbReference>
<evidence type="ECO:0000256" key="1">
    <source>
        <dbReference type="SAM" id="Phobius"/>
    </source>
</evidence>
<dbReference type="Pfam" id="PF02383">
    <property type="entry name" value="Syja_N"/>
    <property type="match status" value="1"/>
</dbReference>
<reference evidence="3" key="1">
    <citation type="journal article" date="2020" name="Nat. Commun.">
        <title>Large-scale genome sequencing of mycorrhizal fungi provides insights into the early evolution of symbiotic traits.</title>
        <authorList>
            <person name="Miyauchi S."/>
            <person name="Kiss E."/>
            <person name="Kuo A."/>
            <person name="Drula E."/>
            <person name="Kohler A."/>
            <person name="Sanchez-Garcia M."/>
            <person name="Morin E."/>
            <person name="Andreopoulos B."/>
            <person name="Barry K.W."/>
            <person name="Bonito G."/>
            <person name="Buee M."/>
            <person name="Carver A."/>
            <person name="Chen C."/>
            <person name="Cichocki N."/>
            <person name="Clum A."/>
            <person name="Culley D."/>
            <person name="Crous P.W."/>
            <person name="Fauchery L."/>
            <person name="Girlanda M."/>
            <person name="Hayes R.D."/>
            <person name="Keri Z."/>
            <person name="LaButti K."/>
            <person name="Lipzen A."/>
            <person name="Lombard V."/>
            <person name="Magnuson J."/>
            <person name="Maillard F."/>
            <person name="Murat C."/>
            <person name="Nolan M."/>
            <person name="Ohm R.A."/>
            <person name="Pangilinan J."/>
            <person name="Pereira M.F."/>
            <person name="Perotto S."/>
            <person name="Peter M."/>
            <person name="Pfister S."/>
            <person name="Riley R."/>
            <person name="Sitrit Y."/>
            <person name="Stielow J.B."/>
            <person name="Szollosi G."/>
            <person name="Zifcakova L."/>
            <person name="Stursova M."/>
            <person name="Spatafora J.W."/>
            <person name="Tedersoo L."/>
            <person name="Vaario L.M."/>
            <person name="Yamada A."/>
            <person name="Yan M."/>
            <person name="Wang P."/>
            <person name="Xu J."/>
            <person name="Bruns T."/>
            <person name="Baldrian P."/>
            <person name="Vilgalys R."/>
            <person name="Dunand C."/>
            <person name="Henrissat B."/>
            <person name="Grigoriev I.V."/>
            <person name="Hibbett D."/>
            <person name="Nagy L.G."/>
            <person name="Martin F.M."/>
        </authorList>
    </citation>
    <scope>NUCLEOTIDE SEQUENCE</scope>
    <source>
        <strain evidence="3">UP504</strain>
    </source>
</reference>
<dbReference type="OrthoDB" id="405996at2759"/>
<keyword evidence="4" id="KW-1185">Reference proteome</keyword>
<protein>
    <recommendedName>
        <fullName evidence="2">SAC domain-containing protein</fullName>
    </recommendedName>
</protein>